<evidence type="ECO:0000256" key="2">
    <source>
        <dbReference type="ARBA" id="ARBA00005989"/>
    </source>
</evidence>
<sequence>MSNNGGSNRCVLDTTTVPAGPVTFTVSNASALGISHVELLKDQRVIGEKESVDPGEEPVSFTVSLDGGAYQIYCPAAEIEYQTLTVTGRLPAPATGPVAATFARSAKDFAPYVVNEMGHLNEAVKALDAAVQSGNVDGAKAAYAQARPFYEHIQSSVNGYLLPGFTVGDNRGNLDYLIDMQEATPVDPKVGWTGFHAIERDLWQAGAVTAATKALSTELVSNINTLTTTVTTVQFRPEDVANGAADLIEDVYNTKITGEEEAFSHLDFVDFAANVEGAQHAYALLRSGLNDIDSGLVQQIDQQFQDVLAMLEHYRDPTKPGGYRIYTADVRERDTPKLTAVIQPLHQSLSAIAQKVVTAN</sequence>
<dbReference type="STRING" id="1778.A9W97_22575"/>
<dbReference type="OrthoDB" id="7348379at2"/>
<dbReference type="CDD" id="cd14656">
    <property type="entry name" value="Imelysin-like_EfeO"/>
    <property type="match status" value="1"/>
</dbReference>
<dbReference type="Gene3D" id="1.20.1420.20">
    <property type="entry name" value="M75 peptidase, HXXE motif"/>
    <property type="match status" value="1"/>
</dbReference>
<comment type="subcellular location">
    <subcellularLocation>
        <location evidence="1">Cell envelope</location>
    </subcellularLocation>
</comment>
<dbReference type="Proteomes" id="UP000051677">
    <property type="component" value="Unassembled WGS sequence"/>
</dbReference>
<organism evidence="5 6">
    <name type="scientific">Mycobacterium gordonae</name>
    <dbReference type="NCBI Taxonomy" id="1778"/>
    <lineage>
        <taxon>Bacteria</taxon>
        <taxon>Bacillati</taxon>
        <taxon>Actinomycetota</taxon>
        <taxon>Actinomycetes</taxon>
        <taxon>Mycobacteriales</taxon>
        <taxon>Mycobacteriaceae</taxon>
        <taxon>Mycobacterium</taxon>
    </lineage>
</organism>
<name>A0A0Q2LIN4_MYCGO</name>
<comment type="caution">
    <text evidence="5">The sequence shown here is derived from an EMBL/GenBank/DDBJ whole genome shotgun (WGS) entry which is preliminary data.</text>
</comment>
<evidence type="ECO:0000313" key="6">
    <source>
        <dbReference type="Proteomes" id="UP000051677"/>
    </source>
</evidence>
<gene>
    <name evidence="5" type="ORF">AO501_18700</name>
</gene>
<dbReference type="EMBL" id="LKTM01000361">
    <property type="protein sequence ID" value="KQH76097.1"/>
    <property type="molecule type" value="Genomic_DNA"/>
</dbReference>
<evidence type="ECO:0000256" key="1">
    <source>
        <dbReference type="ARBA" id="ARBA00004196"/>
    </source>
</evidence>
<dbReference type="InterPro" id="IPR053377">
    <property type="entry name" value="Iron_uptake_EfeM/EfeO"/>
</dbReference>
<dbReference type="NCBIfam" id="NF041757">
    <property type="entry name" value="EfeO"/>
    <property type="match status" value="1"/>
</dbReference>
<protein>
    <submittedName>
        <fullName evidence="5">Peptidase M75</fullName>
    </submittedName>
</protein>
<evidence type="ECO:0000256" key="3">
    <source>
        <dbReference type="ARBA" id="ARBA00022729"/>
    </source>
</evidence>
<dbReference type="Pfam" id="PF09375">
    <property type="entry name" value="Peptidase_M75"/>
    <property type="match status" value="1"/>
</dbReference>
<dbReference type="InterPro" id="IPR038352">
    <property type="entry name" value="Imelysin_sf"/>
</dbReference>
<dbReference type="InterPro" id="IPR050894">
    <property type="entry name" value="EfeM/EfeO_iron_uptake"/>
</dbReference>
<dbReference type="InterPro" id="IPR034981">
    <property type="entry name" value="Imelysin-like_EfeO/Algp7"/>
</dbReference>
<dbReference type="PANTHER" id="PTHR39192:SF1">
    <property type="entry name" value="IRON UPTAKE SYSTEM COMPONENT EFEO"/>
    <property type="match status" value="1"/>
</dbReference>
<evidence type="ECO:0000259" key="4">
    <source>
        <dbReference type="Pfam" id="PF09375"/>
    </source>
</evidence>
<dbReference type="GO" id="GO:0030313">
    <property type="term" value="C:cell envelope"/>
    <property type="evidence" value="ECO:0007669"/>
    <property type="project" value="UniProtKB-SubCell"/>
</dbReference>
<proteinExistence type="inferred from homology"/>
<accession>A0A0Q2LIN4</accession>
<dbReference type="AlphaFoldDB" id="A0A0Q2LIN4"/>
<feature type="domain" description="Imelysin-like" evidence="4">
    <location>
        <begin position="114"/>
        <end position="341"/>
    </location>
</feature>
<reference evidence="5 6" key="1">
    <citation type="submission" date="2015-10" db="EMBL/GenBank/DDBJ databases">
        <title>Mycobacterium gordonae draft genome assembly.</title>
        <authorList>
            <person name="Ustinova V."/>
            <person name="Smirnova T."/>
            <person name="Blagodatskikh K."/>
            <person name="Varlamov D."/>
            <person name="Larionova E."/>
            <person name="Chernousova L."/>
        </authorList>
    </citation>
    <scope>NUCLEOTIDE SEQUENCE [LARGE SCALE GENOMIC DNA]</scope>
    <source>
        <strain evidence="5 6">CTRI 14-8773</strain>
    </source>
</reference>
<dbReference type="PANTHER" id="PTHR39192">
    <property type="entry name" value="IRON UPTAKE SYSTEM COMPONENT EFEO"/>
    <property type="match status" value="1"/>
</dbReference>
<comment type="similarity">
    <text evidence="2">Belongs to the EfeM/EfeO family.</text>
</comment>
<dbReference type="InterPro" id="IPR018976">
    <property type="entry name" value="Imelysin-like"/>
</dbReference>
<evidence type="ECO:0000313" key="5">
    <source>
        <dbReference type="EMBL" id="KQH76097.1"/>
    </source>
</evidence>
<keyword evidence="3" id="KW-0732">Signal</keyword>